<proteinExistence type="predicted"/>
<dbReference type="EMBL" id="CAKLCB010000060">
    <property type="protein sequence ID" value="CAH0514226.1"/>
    <property type="molecule type" value="Genomic_DNA"/>
</dbReference>
<sequence length="159" mass="18057">MPLKLSQDAELKQQKIYNDNSNVLNLDQSQKHQSVLVRSQKDMVAVSQALSQEKSAICKHTWAVNAVMDRENQVKLAEIANQSKHVLSELVNTAEKEPEQLAKALIQVAIGFEKRHRMATAFSIFKKAYWILPKKSAKLAERLERLATEWPETVVHVPS</sequence>
<gene>
    <name evidence="1" type="ORF">PBS001_LOCUS989</name>
</gene>
<evidence type="ECO:0000313" key="2">
    <source>
        <dbReference type="Proteomes" id="UP001158986"/>
    </source>
</evidence>
<evidence type="ECO:0000313" key="1">
    <source>
        <dbReference type="EMBL" id="CAH0514226.1"/>
    </source>
</evidence>
<name>A0ABN8CQM9_9STRA</name>
<organism evidence="1 2">
    <name type="scientific">Peronospora belbahrii</name>
    <dbReference type="NCBI Taxonomy" id="622444"/>
    <lineage>
        <taxon>Eukaryota</taxon>
        <taxon>Sar</taxon>
        <taxon>Stramenopiles</taxon>
        <taxon>Oomycota</taxon>
        <taxon>Peronosporomycetes</taxon>
        <taxon>Peronosporales</taxon>
        <taxon>Peronosporaceae</taxon>
        <taxon>Peronospora</taxon>
    </lineage>
</organism>
<keyword evidence="2" id="KW-1185">Reference proteome</keyword>
<protein>
    <submittedName>
        <fullName evidence="1">Uncharacterized protein</fullName>
    </submittedName>
</protein>
<reference evidence="1 2" key="1">
    <citation type="submission" date="2021-11" db="EMBL/GenBank/DDBJ databases">
        <authorList>
            <person name="Islam A."/>
            <person name="Islam S."/>
            <person name="Flora M.S."/>
            <person name="Rahman M."/>
            <person name="Ziaur R.M."/>
            <person name="Epstein J.H."/>
            <person name="Hassan M."/>
            <person name="Klassen M."/>
            <person name="Woodard K."/>
            <person name="Webb A."/>
            <person name="Webby R.J."/>
            <person name="El Zowalaty M.E."/>
        </authorList>
    </citation>
    <scope>NUCLEOTIDE SEQUENCE [LARGE SCALE GENOMIC DNA]</scope>
    <source>
        <strain evidence="1">Pbs1</strain>
    </source>
</reference>
<dbReference type="Proteomes" id="UP001158986">
    <property type="component" value="Unassembled WGS sequence"/>
</dbReference>
<comment type="caution">
    <text evidence="1">The sequence shown here is derived from an EMBL/GenBank/DDBJ whole genome shotgun (WGS) entry which is preliminary data.</text>
</comment>
<accession>A0ABN8CQM9</accession>